<protein>
    <submittedName>
        <fullName evidence="1">Uncharacterized protein</fullName>
    </submittedName>
</protein>
<sequence>MLLARQRQAVGVTGKGVKERRACCSLSQVTPWPGEVQLKSPWYLEPCALWGLRGLQAHGFESCSRSECRLGFLTRNKSLLAGNHCSFRHIYTTFGRGLRELVPVPPSSVHKEPQAVASSVLRQGQCRWNSHQNRPCGDLDLSPKLPQMFSPAASQVLKFLDMVCGVSSVLATEPGRVKVKLSRLAALVSVLQCLVSSLMCSR</sequence>
<keyword evidence="2" id="KW-1185">Reference proteome</keyword>
<dbReference type="EMBL" id="VSRR010004449">
    <property type="protein sequence ID" value="MPC39712.1"/>
    <property type="molecule type" value="Genomic_DNA"/>
</dbReference>
<reference evidence="1 2" key="1">
    <citation type="submission" date="2019-05" db="EMBL/GenBank/DDBJ databases">
        <title>Another draft genome of Portunus trituberculatus and its Hox gene families provides insights of decapod evolution.</title>
        <authorList>
            <person name="Jeong J.-H."/>
            <person name="Song I."/>
            <person name="Kim S."/>
            <person name="Choi T."/>
            <person name="Kim D."/>
            <person name="Ryu S."/>
            <person name="Kim W."/>
        </authorList>
    </citation>
    <scope>NUCLEOTIDE SEQUENCE [LARGE SCALE GENOMIC DNA]</scope>
    <source>
        <tissue evidence="1">Muscle</tissue>
    </source>
</reference>
<evidence type="ECO:0000313" key="2">
    <source>
        <dbReference type="Proteomes" id="UP000324222"/>
    </source>
</evidence>
<evidence type="ECO:0000313" key="1">
    <source>
        <dbReference type="EMBL" id="MPC39712.1"/>
    </source>
</evidence>
<organism evidence="1 2">
    <name type="scientific">Portunus trituberculatus</name>
    <name type="common">Swimming crab</name>
    <name type="synonym">Neptunus trituberculatus</name>
    <dbReference type="NCBI Taxonomy" id="210409"/>
    <lineage>
        <taxon>Eukaryota</taxon>
        <taxon>Metazoa</taxon>
        <taxon>Ecdysozoa</taxon>
        <taxon>Arthropoda</taxon>
        <taxon>Crustacea</taxon>
        <taxon>Multicrustacea</taxon>
        <taxon>Malacostraca</taxon>
        <taxon>Eumalacostraca</taxon>
        <taxon>Eucarida</taxon>
        <taxon>Decapoda</taxon>
        <taxon>Pleocyemata</taxon>
        <taxon>Brachyura</taxon>
        <taxon>Eubrachyura</taxon>
        <taxon>Portunoidea</taxon>
        <taxon>Portunidae</taxon>
        <taxon>Portuninae</taxon>
        <taxon>Portunus</taxon>
    </lineage>
</organism>
<proteinExistence type="predicted"/>
<name>A0A5B7EZN8_PORTR</name>
<dbReference type="Proteomes" id="UP000324222">
    <property type="component" value="Unassembled WGS sequence"/>
</dbReference>
<gene>
    <name evidence="1" type="ORF">E2C01_033259</name>
</gene>
<accession>A0A5B7EZN8</accession>
<dbReference type="AlphaFoldDB" id="A0A5B7EZN8"/>
<comment type="caution">
    <text evidence="1">The sequence shown here is derived from an EMBL/GenBank/DDBJ whole genome shotgun (WGS) entry which is preliminary data.</text>
</comment>